<dbReference type="GO" id="GO:0031397">
    <property type="term" value="P:negative regulation of protein ubiquitination"/>
    <property type="evidence" value="ECO:0007669"/>
    <property type="project" value="TreeGrafter"/>
</dbReference>
<dbReference type="VEuPathDB" id="FungiDB:AeMF1_005884"/>
<dbReference type="CDD" id="cd02964">
    <property type="entry name" value="TryX_like_family"/>
    <property type="match status" value="1"/>
</dbReference>
<dbReference type="Proteomes" id="UP000481153">
    <property type="component" value="Unassembled WGS sequence"/>
</dbReference>
<dbReference type="GO" id="GO:0030178">
    <property type="term" value="P:negative regulation of Wnt signaling pathway"/>
    <property type="evidence" value="ECO:0007669"/>
    <property type="project" value="TreeGrafter"/>
</dbReference>
<comment type="caution">
    <text evidence="2">The sequence shown here is derived from an EMBL/GenBank/DDBJ whole genome shotgun (WGS) entry which is preliminary data.</text>
</comment>
<evidence type="ECO:0000259" key="1">
    <source>
        <dbReference type="PROSITE" id="PS51352"/>
    </source>
</evidence>
<dbReference type="AlphaFoldDB" id="A0A6G0WE72"/>
<protein>
    <recommendedName>
        <fullName evidence="1">Thioredoxin domain-containing protein</fullName>
    </recommendedName>
</protein>
<dbReference type="Gene3D" id="3.40.30.10">
    <property type="entry name" value="Glutaredoxin"/>
    <property type="match status" value="2"/>
</dbReference>
<dbReference type="InterPro" id="IPR012336">
    <property type="entry name" value="Thioredoxin-like_fold"/>
</dbReference>
<gene>
    <name evidence="2" type="ORF">Ae201684_016194</name>
</gene>
<feature type="domain" description="Thioredoxin" evidence="1">
    <location>
        <begin position="1"/>
        <end position="155"/>
    </location>
</feature>
<dbReference type="EMBL" id="VJMJ01000244">
    <property type="protein sequence ID" value="KAF0725297.1"/>
    <property type="molecule type" value="Genomic_DNA"/>
</dbReference>
<dbReference type="PROSITE" id="PS51352">
    <property type="entry name" value="THIOREDOXIN_2"/>
    <property type="match status" value="2"/>
</dbReference>
<reference evidence="2 3" key="1">
    <citation type="submission" date="2019-07" db="EMBL/GenBank/DDBJ databases">
        <title>Genomics analysis of Aphanomyces spp. identifies a new class of oomycete effector associated with host adaptation.</title>
        <authorList>
            <person name="Gaulin E."/>
        </authorList>
    </citation>
    <scope>NUCLEOTIDE SEQUENCE [LARGE SCALE GENOMIC DNA]</scope>
    <source>
        <strain evidence="2 3">ATCC 201684</strain>
    </source>
</reference>
<feature type="domain" description="Thioredoxin" evidence="1">
    <location>
        <begin position="157"/>
        <end position="305"/>
    </location>
</feature>
<accession>A0A6G0WE72</accession>
<dbReference type="SUPFAM" id="SSF52833">
    <property type="entry name" value="Thioredoxin-like"/>
    <property type="match status" value="2"/>
</dbReference>
<dbReference type="InterPro" id="IPR036249">
    <property type="entry name" value="Thioredoxin-like_sf"/>
</dbReference>
<name>A0A6G0WE72_9STRA</name>
<dbReference type="PANTHER" id="PTHR46472:SF1">
    <property type="entry name" value="NUCLEOREDOXIN"/>
    <property type="match status" value="1"/>
</dbReference>
<evidence type="ECO:0000313" key="3">
    <source>
        <dbReference type="Proteomes" id="UP000481153"/>
    </source>
</evidence>
<evidence type="ECO:0000313" key="2">
    <source>
        <dbReference type="EMBL" id="KAF0725297.1"/>
    </source>
</evidence>
<dbReference type="InterPro" id="IPR013766">
    <property type="entry name" value="Thioredoxin_domain"/>
</dbReference>
<dbReference type="GO" id="GO:0005634">
    <property type="term" value="C:nucleus"/>
    <property type="evidence" value="ECO:0007669"/>
    <property type="project" value="TreeGrafter"/>
</dbReference>
<dbReference type="GO" id="GO:0004791">
    <property type="term" value="F:thioredoxin-disulfide reductase (NADPH) activity"/>
    <property type="evidence" value="ECO:0007669"/>
    <property type="project" value="TreeGrafter"/>
</dbReference>
<dbReference type="Pfam" id="PF13905">
    <property type="entry name" value="Thioredoxin_8"/>
    <property type="match status" value="2"/>
</dbReference>
<proteinExistence type="predicted"/>
<organism evidence="2 3">
    <name type="scientific">Aphanomyces euteiches</name>
    <dbReference type="NCBI Taxonomy" id="100861"/>
    <lineage>
        <taxon>Eukaryota</taxon>
        <taxon>Sar</taxon>
        <taxon>Stramenopiles</taxon>
        <taxon>Oomycota</taxon>
        <taxon>Saprolegniomycetes</taxon>
        <taxon>Saprolegniales</taxon>
        <taxon>Verrucalvaceae</taxon>
        <taxon>Aphanomyces</taxon>
    </lineage>
</organism>
<sequence>MTSPFVELLGSTLVTKDAEKKEVSTETHLKGKVVGIYFSAHWCPPCRRFTPVLSKYYTMMQEKQTPFEIVFISWDNNQEEFDEYFGEMPWTAIPYASRDIQETLNKKYNVESIPTFILLDEFGQVINRNARKKVEKDPTGADFPYQPKTFAQLLGNNFLQGETGSATVDALANKHLGLYFSASWCGPCQNFTPLLAEAYESAKQAGHAFEIVFVSGDESKEDFEKYFKKMPWLALPFEVARAAYDDLSDKFGVDSIPHLVILGPDDSRPVITADAVGGVRKDKTDFPWLPKPVVDLSEGISASGFSINSKPSLIVFYETLAAEKQVEINGVLESLSVQAKTVCTGNVCTFVDEPSVIFFTNKEKESDMADQIHRFLGLAPPVNHPHAVLLDIPSRQYYLHQGGLEESDLRQLIGQFQANALTWKKLGEP</sequence>
<keyword evidence="3" id="KW-1185">Reference proteome</keyword>
<dbReference type="PANTHER" id="PTHR46472">
    <property type="entry name" value="NUCLEOREDOXIN"/>
    <property type="match status" value="1"/>
</dbReference>